<protein>
    <submittedName>
        <fullName evidence="9">Acyltransferase</fullName>
    </submittedName>
</protein>
<dbReference type="GO" id="GO:0009246">
    <property type="term" value="P:enterobacterial common antigen biosynthetic process"/>
    <property type="evidence" value="ECO:0007669"/>
    <property type="project" value="TreeGrafter"/>
</dbReference>
<evidence type="ECO:0000256" key="5">
    <source>
        <dbReference type="ARBA" id="ARBA00022989"/>
    </source>
</evidence>
<keyword evidence="4 7" id="KW-0812">Transmembrane</keyword>
<evidence type="ECO:0000256" key="3">
    <source>
        <dbReference type="ARBA" id="ARBA00022475"/>
    </source>
</evidence>
<feature type="transmembrane region" description="Helical" evidence="7">
    <location>
        <begin position="12"/>
        <end position="32"/>
    </location>
</feature>
<comment type="similarity">
    <text evidence="2">Belongs to the acyltransferase 3 family.</text>
</comment>
<dbReference type="GO" id="GO:0016413">
    <property type="term" value="F:O-acetyltransferase activity"/>
    <property type="evidence" value="ECO:0007669"/>
    <property type="project" value="TreeGrafter"/>
</dbReference>
<feature type="transmembrane region" description="Helical" evidence="7">
    <location>
        <begin position="304"/>
        <end position="326"/>
    </location>
</feature>
<feature type="transmembrane region" description="Helical" evidence="7">
    <location>
        <begin position="167"/>
        <end position="186"/>
    </location>
</feature>
<dbReference type="AlphaFoldDB" id="A0A7S8CCM9"/>
<proteinExistence type="inferred from homology"/>
<dbReference type="InterPro" id="IPR002656">
    <property type="entry name" value="Acyl_transf_3_dom"/>
</dbReference>
<dbReference type="GO" id="GO:0005886">
    <property type="term" value="C:plasma membrane"/>
    <property type="evidence" value="ECO:0007669"/>
    <property type="project" value="UniProtKB-SubCell"/>
</dbReference>
<dbReference type="PANTHER" id="PTHR40074">
    <property type="entry name" value="O-ACETYLTRANSFERASE WECH"/>
    <property type="match status" value="1"/>
</dbReference>
<feature type="transmembrane region" description="Helical" evidence="7">
    <location>
        <begin position="89"/>
        <end position="106"/>
    </location>
</feature>
<feature type="transmembrane region" description="Helical" evidence="7">
    <location>
        <begin position="338"/>
        <end position="371"/>
    </location>
</feature>
<keyword evidence="9" id="KW-0808">Transferase</keyword>
<feature type="transmembrane region" description="Helical" evidence="7">
    <location>
        <begin position="269"/>
        <end position="292"/>
    </location>
</feature>
<evidence type="ECO:0000256" key="1">
    <source>
        <dbReference type="ARBA" id="ARBA00004651"/>
    </source>
</evidence>
<dbReference type="PANTHER" id="PTHR40074:SF2">
    <property type="entry name" value="O-ACETYLTRANSFERASE WECH"/>
    <property type="match status" value="1"/>
</dbReference>
<feature type="transmembrane region" description="Helical" evidence="7">
    <location>
        <begin position="136"/>
        <end position="155"/>
    </location>
</feature>
<evidence type="ECO:0000259" key="8">
    <source>
        <dbReference type="Pfam" id="PF01757"/>
    </source>
</evidence>
<dbReference type="EMBL" id="CP049742">
    <property type="protein sequence ID" value="QPC47535.1"/>
    <property type="molecule type" value="Genomic_DNA"/>
</dbReference>
<evidence type="ECO:0000256" key="2">
    <source>
        <dbReference type="ARBA" id="ARBA00007400"/>
    </source>
</evidence>
<keyword evidence="3" id="KW-1003">Cell membrane</keyword>
<accession>A0A7S8CCM9</accession>
<feature type="transmembrane region" description="Helical" evidence="7">
    <location>
        <begin position="228"/>
        <end position="249"/>
    </location>
</feature>
<gene>
    <name evidence="9" type="ORF">G8O30_11530</name>
</gene>
<feature type="domain" description="Acyltransferase 3" evidence="8">
    <location>
        <begin position="12"/>
        <end position="356"/>
    </location>
</feature>
<evidence type="ECO:0000256" key="7">
    <source>
        <dbReference type="SAM" id="Phobius"/>
    </source>
</evidence>
<dbReference type="KEGG" id="mcui:G8O30_11530"/>
<keyword evidence="6 7" id="KW-0472">Membrane</keyword>
<keyword evidence="10" id="KW-1185">Reference proteome</keyword>
<name>A0A7S8CCM9_9BACI</name>
<feature type="transmembrane region" description="Helical" evidence="7">
    <location>
        <begin position="198"/>
        <end position="216"/>
    </location>
</feature>
<evidence type="ECO:0000313" key="10">
    <source>
        <dbReference type="Proteomes" id="UP000593626"/>
    </source>
</evidence>
<dbReference type="Proteomes" id="UP000593626">
    <property type="component" value="Chromosome"/>
</dbReference>
<feature type="transmembrane region" description="Helical" evidence="7">
    <location>
        <begin position="44"/>
        <end position="69"/>
    </location>
</feature>
<comment type="subcellular location">
    <subcellularLocation>
        <location evidence="1">Cell membrane</location>
        <topology evidence="1">Multi-pass membrane protein</topology>
    </subcellularLocation>
</comment>
<dbReference type="Pfam" id="PF01757">
    <property type="entry name" value="Acyl_transf_3"/>
    <property type="match status" value="1"/>
</dbReference>
<reference evidence="9 10" key="1">
    <citation type="submission" date="2019-07" db="EMBL/GenBank/DDBJ databases">
        <title>Genome sequence of 2 isolates from Red Sea Mangroves.</title>
        <authorList>
            <person name="Sefrji F."/>
            <person name="Michoud G."/>
            <person name="Merlino G."/>
            <person name="Daffonchio D."/>
        </authorList>
    </citation>
    <scope>NUCLEOTIDE SEQUENCE [LARGE SCALE GENOMIC DNA]</scope>
    <source>
        <strain evidence="9 10">R1DC41</strain>
    </source>
</reference>
<evidence type="ECO:0000313" key="9">
    <source>
        <dbReference type="EMBL" id="QPC47535.1"/>
    </source>
</evidence>
<evidence type="ECO:0000256" key="6">
    <source>
        <dbReference type="ARBA" id="ARBA00023136"/>
    </source>
</evidence>
<keyword evidence="5 7" id="KW-1133">Transmembrane helix</keyword>
<organism evidence="9 10">
    <name type="scientific">Mangrovibacillus cuniculi</name>
    <dbReference type="NCBI Taxonomy" id="2593652"/>
    <lineage>
        <taxon>Bacteria</taxon>
        <taxon>Bacillati</taxon>
        <taxon>Bacillota</taxon>
        <taxon>Bacilli</taxon>
        <taxon>Bacillales</taxon>
        <taxon>Bacillaceae</taxon>
        <taxon>Mangrovibacillus</taxon>
    </lineage>
</organism>
<evidence type="ECO:0000256" key="4">
    <source>
        <dbReference type="ARBA" id="ARBA00022692"/>
    </source>
</evidence>
<sequence length="382" mass="44759">MQQKRQSLDPVQLARAFAMIAVLLVHSSSTGATSLTPDSILLPIYTFFGSAGKLGTPTFIMLSAFVLFYNYYPRPLDRQLIARFYSKRLLYILLPYVVFSTFYFVLNNRLFSTSLIDQMLVNDYVNDLLYGKAHPHLYFVFISVQLYLLFPFIMLAIKKYSYLRKNAWWIGIILQWIWVIANKNYFQIEMKGSISLSYFSYYFVGAYLGIYYEDILRQFKDDKKRQTYVTSLLTAVFAFMALYVGYMYMISLGLEGEIIEAVPSIVYSYLYEFSWANYTLLAGLTLFLLAHWLNNKFTIKTKRFFMELGATSFGIYLIHPALLLVMRTYLPDTTPLIFNIWQVITFLVVGFGSWIIVRVIYFITPYYWVLFGKMSGPKYNKR</sequence>
<dbReference type="RefSeq" id="WP_239672204.1">
    <property type="nucleotide sequence ID" value="NZ_CP049742.1"/>
</dbReference>
<keyword evidence="9" id="KW-0012">Acyltransferase</keyword>